<dbReference type="PANTHER" id="PTHR31252">
    <property type="entry name" value="DUF4419 DOMAIN-CONTAINING PROTEIN"/>
    <property type="match status" value="1"/>
</dbReference>
<dbReference type="EMBL" id="JAFIQS010000004">
    <property type="protein sequence ID" value="KAG5170095.1"/>
    <property type="molecule type" value="Genomic_DNA"/>
</dbReference>
<accession>A0A8H7XY29</accession>
<dbReference type="PANTHER" id="PTHR31252:SF11">
    <property type="entry name" value="DUF4419 DOMAIN-CONTAINING PROTEIN"/>
    <property type="match status" value="1"/>
</dbReference>
<dbReference type="AlphaFoldDB" id="A0A8H7XY29"/>
<proteinExistence type="predicted"/>
<protein>
    <submittedName>
        <fullName evidence="1">Uncharacterized protein</fullName>
    </submittedName>
</protein>
<gene>
    <name evidence="1" type="ORF">JR316_004479</name>
</gene>
<dbReference type="InterPro" id="IPR025533">
    <property type="entry name" value="DUF4419"/>
</dbReference>
<organism evidence="1">
    <name type="scientific">Psilocybe cubensis</name>
    <name type="common">Psychedelic mushroom</name>
    <name type="synonym">Stropharia cubensis</name>
    <dbReference type="NCBI Taxonomy" id="181762"/>
    <lineage>
        <taxon>Eukaryota</taxon>
        <taxon>Fungi</taxon>
        <taxon>Dikarya</taxon>
        <taxon>Basidiomycota</taxon>
        <taxon>Agaricomycotina</taxon>
        <taxon>Agaricomycetes</taxon>
        <taxon>Agaricomycetidae</taxon>
        <taxon>Agaricales</taxon>
        <taxon>Agaricineae</taxon>
        <taxon>Strophariaceae</taxon>
        <taxon>Psilocybe</taxon>
    </lineage>
</organism>
<comment type="caution">
    <text evidence="1">The sequence shown here is derived from an EMBL/GenBank/DDBJ whole genome shotgun (WGS) entry which is preliminary data.</text>
</comment>
<reference evidence="1" key="1">
    <citation type="submission" date="2021-02" db="EMBL/GenBank/DDBJ databases">
        <title>Psilocybe cubensis genome.</title>
        <authorList>
            <person name="Mckernan K.J."/>
            <person name="Crawford S."/>
            <person name="Trippe A."/>
            <person name="Kane L.T."/>
            <person name="Mclaughlin S."/>
        </authorList>
    </citation>
    <scope>NUCLEOTIDE SEQUENCE [LARGE SCALE GENOMIC DNA]</scope>
    <source>
        <strain evidence="1">MGC-MH-2018</strain>
    </source>
</reference>
<sequence length="418" mass="47770">MPISFKVADHSANTFTGWSAYNHTRECQNADDLLAASWGLISENNKYNELLQSSFGSGFKDIMPQRNGYVNTAVHANNRHQTLVSRPDDVWIAILGQFNFYVNANAEKLRSSFVKHEGKKRLEVRATGDRYTVDFGDLAHQMTSKILENVVDKRLESWILPNFSTTTFNDIVVCSVLMMATLKAYFSYVFILECGIPSRPLEGTKLDRENLLARVDKLDTFGEEPKAWAILLRFILRKFVLAFEDEHDPEFWSRICHFDSGSDSQSVSGWITAFCVWDSKGIWQGPDVSETLNSPPEPIRDNIEENRFWFTTNMDLELSTIPVGFCEVDVLLIDNGVPFDCMMVSGHVATRIQGRQRDTVSPSSGWFMFIKHGAENHAKLMATTKAVKTESFLQRWKAKFRHRFQTFSILFRKPSVSK</sequence>
<name>A0A8H7XY29_PSICU</name>
<evidence type="ECO:0000313" key="1">
    <source>
        <dbReference type="EMBL" id="KAG5170095.1"/>
    </source>
</evidence>
<dbReference type="Pfam" id="PF14388">
    <property type="entry name" value="DUF4419"/>
    <property type="match status" value="1"/>
</dbReference>